<dbReference type="AlphaFoldDB" id="A0AAJ0DIG1"/>
<proteinExistence type="predicted"/>
<sequence>MSTLLPTPLGGGDSSSPGAPGAPGQNPQQPFSGIKPKRTLIESACAACRKRKSKCDGQRPSCARCQVLKTPCVYEAQEGESRWSALRRRKKDVEGDRDDLTELITYMQGAPEEDALRIFHRIRANDFGDLLRLIRHAREDGHSVQRNLVSQQDANEQHAPQRLPSIRAMLESFGPLPDQAQEQEQSGEATVRQRAPSMSSDGSATSAESYASNRSTAGATGEGQTSTQGGFRPTER</sequence>
<keyword evidence="1" id="KW-0539">Nucleus</keyword>
<keyword evidence="5" id="KW-1185">Reference proteome</keyword>
<feature type="region of interest" description="Disordered" evidence="2">
    <location>
        <begin position="1"/>
        <end position="36"/>
    </location>
</feature>
<feature type="compositionally biased region" description="Polar residues" evidence="2">
    <location>
        <begin position="196"/>
        <end position="229"/>
    </location>
</feature>
<evidence type="ECO:0000259" key="3">
    <source>
        <dbReference type="PROSITE" id="PS50048"/>
    </source>
</evidence>
<evidence type="ECO:0000313" key="5">
    <source>
        <dbReference type="Proteomes" id="UP001271007"/>
    </source>
</evidence>
<evidence type="ECO:0000313" key="4">
    <source>
        <dbReference type="EMBL" id="KAK3054686.1"/>
    </source>
</evidence>
<dbReference type="CDD" id="cd00067">
    <property type="entry name" value="GAL4"/>
    <property type="match status" value="1"/>
</dbReference>
<feature type="domain" description="Zn(2)-C6 fungal-type" evidence="3">
    <location>
        <begin position="44"/>
        <end position="74"/>
    </location>
</feature>
<dbReference type="GO" id="GO:0000981">
    <property type="term" value="F:DNA-binding transcription factor activity, RNA polymerase II-specific"/>
    <property type="evidence" value="ECO:0007669"/>
    <property type="project" value="InterPro"/>
</dbReference>
<dbReference type="PROSITE" id="PS00463">
    <property type="entry name" value="ZN2_CY6_FUNGAL_1"/>
    <property type="match status" value="1"/>
</dbReference>
<dbReference type="Pfam" id="PF00172">
    <property type="entry name" value="Zn_clus"/>
    <property type="match status" value="1"/>
</dbReference>
<dbReference type="InterPro" id="IPR001138">
    <property type="entry name" value="Zn2Cys6_DnaBD"/>
</dbReference>
<evidence type="ECO:0000256" key="2">
    <source>
        <dbReference type="SAM" id="MobiDB-lite"/>
    </source>
</evidence>
<evidence type="ECO:0000256" key="1">
    <source>
        <dbReference type="ARBA" id="ARBA00023242"/>
    </source>
</evidence>
<feature type="region of interest" description="Disordered" evidence="2">
    <location>
        <begin position="177"/>
        <end position="236"/>
    </location>
</feature>
<accession>A0AAJ0DIG1</accession>
<name>A0AAJ0DIG1_9PEZI</name>
<dbReference type="PANTHER" id="PTHR47256:SF1">
    <property type="entry name" value="ZN(II)2CYS6 TRANSCRIPTION FACTOR (EUROFUNG)"/>
    <property type="match status" value="1"/>
</dbReference>
<dbReference type="PANTHER" id="PTHR47256">
    <property type="entry name" value="ZN(II)2CYS6 TRANSCRIPTION FACTOR (EUROFUNG)-RELATED"/>
    <property type="match status" value="1"/>
</dbReference>
<dbReference type="SMART" id="SM00066">
    <property type="entry name" value="GAL4"/>
    <property type="match status" value="1"/>
</dbReference>
<organism evidence="4 5">
    <name type="scientific">Extremus antarcticus</name>
    <dbReference type="NCBI Taxonomy" id="702011"/>
    <lineage>
        <taxon>Eukaryota</taxon>
        <taxon>Fungi</taxon>
        <taxon>Dikarya</taxon>
        <taxon>Ascomycota</taxon>
        <taxon>Pezizomycotina</taxon>
        <taxon>Dothideomycetes</taxon>
        <taxon>Dothideomycetidae</taxon>
        <taxon>Mycosphaerellales</taxon>
        <taxon>Extremaceae</taxon>
        <taxon>Extremus</taxon>
    </lineage>
</organism>
<dbReference type="InterPro" id="IPR036864">
    <property type="entry name" value="Zn2-C6_fun-type_DNA-bd_sf"/>
</dbReference>
<reference evidence="4" key="1">
    <citation type="submission" date="2023-04" db="EMBL/GenBank/DDBJ databases">
        <title>Black Yeasts Isolated from many extreme environments.</title>
        <authorList>
            <person name="Coleine C."/>
            <person name="Stajich J.E."/>
            <person name="Selbmann L."/>
        </authorList>
    </citation>
    <scope>NUCLEOTIDE SEQUENCE</scope>
    <source>
        <strain evidence="4">CCFEE 5312</strain>
    </source>
</reference>
<dbReference type="Proteomes" id="UP001271007">
    <property type="component" value="Unassembled WGS sequence"/>
</dbReference>
<comment type="caution">
    <text evidence="4">The sequence shown here is derived from an EMBL/GenBank/DDBJ whole genome shotgun (WGS) entry which is preliminary data.</text>
</comment>
<dbReference type="SUPFAM" id="SSF57701">
    <property type="entry name" value="Zn2/Cys6 DNA-binding domain"/>
    <property type="match status" value="1"/>
</dbReference>
<protein>
    <recommendedName>
        <fullName evidence="3">Zn(2)-C6 fungal-type domain-containing protein</fullName>
    </recommendedName>
</protein>
<dbReference type="PROSITE" id="PS50048">
    <property type="entry name" value="ZN2_CY6_FUNGAL_2"/>
    <property type="match status" value="1"/>
</dbReference>
<dbReference type="Gene3D" id="4.10.240.10">
    <property type="entry name" value="Zn(2)-C6 fungal-type DNA-binding domain"/>
    <property type="match status" value="1"/>
</dbReference>
<dbReference type="InterPro" id="IPR053187">
    <property type="entry name" value="Notoamide_regulator"/>
</dbReference>
<dbReference type="EMBL" id="JAWDJX010000011">
    <property type="protein sequence ID" value="KAK3054686.1"/>
    <property type="molecule type" value="Genomic_DNA"/>
</dbReference>
<feature type="compositionally biased region" description="Low complexity" evidence="2">
    <location>
        <begin position="1"/>
        <end position="30"/>
    </location>
</feature>
<dbReference type="GO" id="GO:0008270">
    <property type="term" value="F:zinc ion binding"/>
    <property type="evidence" value="ECO:0007669"/>
    <property type="project" value="InterPro"/>
</dbReference>
<gene>
    <name evidence="4" type="ORF">LTR09_004415</name>
</gene>